<name>A0A8D0GP46_SPHPU</name>
<dbReference type="Pfam" id="PF15227">
    <property type="entry name" value="zf-C3HC4_4"/>
    <property type="match status" value="1"/>
</dbReference>
<evidence type="ECO:0000259" key="5">
    <source>
        <dbReference type="PROSITE" id="PS50089"/>
    </source>
</evidence>
<dbReference type="SUPFAM" id="SSF57845">
    <property type="entry name" value="B-box zinc-binding domain"/>
    <property type="match status" value="1"/>
</dbReference>
<dbReference type="AlphaFoldDB" id="A0A8D0GP46"/>
<evidence type="ECO:0000256" key="1">
    <source>
        <dbReference type="ARBA" id="ARBA00022723"/>
    </source>
</evidence>
<dbReference type="SUPFAM" id="SSF57850">
    <property type="entry name" value="RING/U-box"/>
    <property type="match status" value="1"/>
</dbReference>
<dbReference type="Gene3D" id="3.30.160.60">
    <property type="entry name" value="Classic Zinc Finger"/>
    <property type="match status" value="1"/>
</dbReference>
<keyword evidence="2 4" id="KW-0863">Zinc-finger</keyword>
<feature type="domain" description="B box-type" evidence="6">
    <location>
        <begin position="87"/>
        <end position="128"/>
    </location>
</feature>
<dbReference type="Proteomes" id="UP000694392">
    <property type="component" value="Unplaced"/>
</dbReference>
<evidence type="ECO:0000259" key="6">
    <source>
        <dbReference type="PROSITE" id="PS50119"/>
    </source>
</evidence>
<sequence length="297" mass="34880">MAAECSVKSLQDTVTCGLCQEYFTDPVSIHCGHSFCRACIDQRWGEWEINFACPQCGETARKRKISPNRELESVVRFAKRLKREAARGERVCEEHREPLRLFCKEEQKLLCAACSESKDHGAHELIPMEEAAQDCKAEIQTWLQVLREDREKLLTFKQARETSSQEFLEKVDAEKQKTRSQFEQLRQFLEEQEHFFLAQLQELVQRQDEYVAKLCQEISWLDALTDEMEEKCQQPAIDFLQDVGRTLIRCKKWEFQQPADNSVEQEQRLHRLSKRNIILEETIEKCEGTMEQAKRDA</sequence>
<dbReference type="OMA" id="DVANDME"/>
<reference evidence="7" key="1">
    <citation type="submission" date="2025-08" db="UniProtKB">
        <authorList>
            <consortium name="Ensembl"/>
        </authorList>
    </citation>
    <scope>IDENTIFICATION</scope>
</reference>
<dbReference type="GeneTree" id="ENSGT01030000234669"/>
<evidence type="ECO:0000313" key="7">
    <source>
        <dbReference type="Ensembl" id="ENSSPUP00000008777.1"/>
    </source>
</evidence>
<accession>A0A8D0GP46</accession>
<dbReference type="Pfam" id="PF00643">
    <property type="entry name" value="zf-B_box"/>
    <property type="match status" value="1"/>
</dbReference>
<dbReference type="PANTHER" id="PTHR24103">
    <property type="entry name" value="E3 UBIQUITIN-PROTEIN LIGASE TRIM"/>
    <property type="match status" value="1"/>
</dbReference>
<proteinExistence type="predicted"/>
<dbReference type="GO" id="GO:0008270">
    <property type="term" value="F:zinc ion binding"/>
    <property type="evidence" value="ECO:0007669"/>
    <property type="project" value="UniProtKB-KW"/>
</dbReference>
<organism evidence="7 8">
    <name type="scientific">Sphenodon punctatus</name>
    <name type="common">Tuatara</name>
    <name type="synonym">Hatteria punctata</name>
    <dbReference type="NCBI Taxonomy" id="8508"/>
    <lineage>
        <taxon>Eukaryota</taxon>
        <taxon>Metazoa</taxon>
        <taxon>Chordata</taxon>
        <taxon>Craniata</taxon>
        <taxon>Vertebrata</taxon>
        <taxon>Euteleostomi</taxon>
        <taxon>Lepidosauria</taxon>
        <taxon>Sphenodontia</taxon>
        <taxon>Sphenodontidae</taxon>
        <taxon>Sphenodon</taxon>
    </lineage>
</organism>
<dbReference type="PROSITE" id="PS50119">
    <property type="entry name" value="ZF_BBOX"/>
    <property type="match status" value="1"/>
</dbReference>
<keyword evidence="1" id="KW-0479">Metal-binding</keyword>
<dbReference type="InterPro" id="IPR013083">
    <property type="entry name" value="Znf_RING/FYVE/PHD"/>
</dbReference>
<dbReference type="Gene3D" id="3.30.40.10">
    <property type="entry name" value="Zinc/RING finger domain, C3HC4 (zinc finger)"/>
    <property type="match status" value="1"/>
</dbReference>
<dbReference type="Ensembl" id="ENSSPUT00000009360.1">
    <property type="protein sequence ID" value="ENSSPUP00000008777.1"/>
    <property type="gene ID" value="ENSSPUG00000006827.1"/>
</dbReference>
<keyword evidence="3" id="KW-0862">Zinc</keyword>
<evidence type="ECO:0000256" key="4">
    <source>
        <dbReference type="PROSITE-ProRule" id="PRU00024"/>
    </source>
</evidence>
<protein>
    <submittedName>
        <fullName evidence="7">Uncharacterized protein</fullName>
    </submittedName>
</protein>
<feature type="domain" description="RING-type" evidence="5">
    <location>
        <begin position="16"/>
        <end position="56"/>
    </location>
</feature>
<evidence type="ECO:0000313" key="8">
    <source>
        <dbReference type="Proteomes" id="UP000694392"/>
    </source>
</evidence>
<dbReference type="InterPro" id="IPR001841">
    <property type="entry name" value="Znf_RING"/>
</dbReference>
<dbReference type="PROSITE" id="PS00518">
    <property type="entry name" value="ZF_RING_1"/>
    <property type="match status" value="1"/>
</dbReference>
<dbReference type="PROSITE" id="PS50089">
    <property type="entry name" value="ZF_RING_2"/>
    <property type="match status" value="1"/>
</dbReference>
<dbReference type="SMART" id="SM00184">
    <property type="entry name" value="RING"/>
    <property type="match status" value="1"/>
</dbReference>
<dbReference type="InterPro" id="IPR017907">
    <property type="entry name" value="Znf_RING_CS"/>
</dbReference>
<dbReference type="InterPro" id="IPR050143">
    <property type="entry name" value="TRIM/RBCC"/>
</dbReference>
<reference evidence="7" key="2">
    <citation type="submission" date="2025-09" db="UniProtKB">
        <authorList>
            <consortium name="Ensembl"/>
        </authorList>
    </citation>
    <scope>IDENTIFICATION</scope>
</reference>
<evidence type="ECO:0000256" key="3">
    <source>
        <dbReference type="ARBA" id="ARBA00022833"/>
    </source>
</evidence>
<keyword evidence="8" id="KW-1185">Reference proteome</keyword>
<dbReference type="InterPro" id="IPR000315">
    <property type="entry name" value="Znf_B-box"/>
</dbReference>
<dbReference type="SMART" id="SM00336">
    <property type="entry name" value="BBOX"/>
    <property type="match status" value="1"/>
</dbReference>
<evidence type="ECO:0000256" key="2">
    <source>
        <dbReference type="ARBA" id="ARBA00022771"/>
    </source>
</evidence>